<evidence type="ECO:0000313" key="1">
    <source>
        <dbReference type="EMBL" id="KAA9028518.1"/>
    </source>
</evidence>
<evidence type="ECO:0000313" key="2">
    <source>
        <dbReference type="Proteomes" id="UP000326671"/>
    </source>
</evidence>
<dbReference type="Pfam" id="PF07070">
    <property type="entry name" value="Spo0M"/>
    <property type="match status" value="1"/>
</dbReference>
<comment type="caution">
    <text evidence="1">The sequence shown here is derived from an EMBL/GenBank/DDBJ whole genome shotgun (WGS) entry which is preliminary data.</text>
</comment>
<dbReference type="Proteomes" id="UP000326671">
    <property type="component" value="Unassembled WGS sequence"/>
</dbReference>
<accession>A0A5J5I028</accession>
<reference evidence="1 2" key="1">
    <citation type="submission" date="2019-09" db="EMBL/GenBank/DDBJ databases">
        <title>Whole genome sequences of isolates from the Mars Exploration Rovers.</title>
        <authorList>
            <person name="Seuylemezian A."/>
            <person name="Vaishampayan P."/>
        </authorList>
    </citation>
    <scope>NUCLEOTIDE SEQUENCE [LARGE SCALE GENOMIC DNA]</scope>
    <source>
        <strain evidence="1 2">MER_TA_151</strain>
    </source>
</reference>
<dbReference type="PANTHER" id="PTHR40053:SF1">
    <property type="entry name" value="SPORULATION-CONTROL PROTEIN SPO0M"/>
    <property type="match status" value="1"/>
</dbReference>
<name>A0A5J5I028_9BACI</name>
<protein>
    <submittedName>
        <fullName evidence="1">Sporulation protein</fullName>
    </submittedName>
</protein>
<gene>
    <name evidence="1" type="ORF">F4V44_04405</name>
</gene>
<dbReference type="RefSeq" id="WP_150438770.1">
    <property type="nucleotide sequence ID" value="NZ_VYKL01000010.1"/>
</dbReference>
<dbReference type="AlphaFoldDB" id="A0A5J5I028"/>
<sequence>MLLRKTMSLLGIGSAKIDLILEKRTYAPGEKVSGYFLLKGGTVDQTIKHIHCDLVMVDDEKEQETVVDTTTILSSRKIQSNEEDQLSFSFTIPEDSERSRKNLYYYFKSKLVFHEGMESKDHDIIYLKSNL</sequence>
<keyword evidence="2" id="KW-1185">Reference proteome</keyword>
<dbReference type="EMBL" id="VYKL01000010">
    <property type="protein sequence ID" value="KAA9028518.1"/>
    <property type="molecule type" value="Genomic_DNA"/>
</dbReference>
<dbReference type="PANTHER" id="PTHR40053">
    <property type="entry name" value="SPORULATION-CONTROL PROTEIN SPO0M"/>
    <property type="match status" value="1"/>
</dbReference>
<dbReference type="OrthoDB" id="2988706at2"/>
<organism evidence="1 2">
    <name type="scientific">Niallia endozanthoxylica</name>
    <dbReference type="NCBI Taxonomy" id="2036016"/>
    <lineage>
        <taxon>Bacteria</taxon>
        <taxon>Bacillati</taxon>
        <taxon>Bacillota</taxon>
        <taxon>Bacilli</taxon>
        <taxon>Bacillales</taxon>
        <taxon>Bacillaceae</taxon>
        <taxon>Niallia</taxon>
    </lineage>
</organism>
<dbReference type="InterPro" id="IPR009776">
    <property type="entry name" value="Spore_0_M"/>
</dbReference>
<proteinExistence type="predicted"/>